<protein>
    <submittedName>
        <fullName evidence="1">Uncharacterized protein</fullName>
    </submittedName>
</protein>
<evidence type="ECO:0000313" key="1">
    <source>
        <dbReference type="EMBL" id="KAI0046443.1"/>
    </source>
</evidence>
<reference evidence="1" key="2">
    <citation type="journal article" date="2022" name="New Phytol.">
        <title>Evolutionary transition to the ectomycorrhizal habit in the genomes of a hyperdiverse lineage of mushroom-forming fungi.</title>
        <authorList>
            <person name="Looney B."/>
            <person name="Miyauchi S."/>
            <person name="Morin E."/>
            <person name="Drula E."/>
            <person name="Courty P.E."/>
            <person name="Kohler A."/>
            <person name="Kuo A."/>
            <person name="LaButti K."/>
            <person name="Pangilinan J."/>
            <person name="Lipzen A."/>
            <person name="Riley R."/>
            <person name="Andreopoulos W."/>
            <person name="He G."/>
            <person name="Johnson J."/>
            <person name="Nolan M."/>
            <person name="Tritt A."/>
            <person name="Barry K.W."/>
            <person name="Grigoriev I.V."/>
            <person name="Nagy L.G."/>
            <person name="Hibbett D."/>
            <person name="Henrissat B."/>
            <person name="Matheny P.B."/>
            <person name="Labbe J."/>
            <person name="Martin F.M."/>
        </authorList>
    </citation>
    <scope>NUCLEOTIDE SEQUENCE</scope>
    <source>
        <strain evidence="1">FP105234-sp</strain>
    </source>
</reference>
<evidence type="ECO:0000313" key="2">
    <source>
        <dbReference type="Proteomes" id="UP000814033"/>
    </source>
</evidence>
<dbReference type="Proteomes" id="UP000814033">
    <property type="component" value="Unassembled WGS sequence"/>
</dbReference>
<proteinExistence type="predicted"/>
<keyword evidence="2" id="KW-1185">Reference proteome</keyword>
<dbReference type="EMBL" id="MU275925">
    <property type="protein sequence ID" value="KAI0046443.1"/>
    <property type="molecule type" value="Genomic_DNA"/>
</dbReference>
<accession>A0ACB8RQS3</accession>
<name>A0ACB8RQS3_9AGAM</name>
<gene>
    <name evidence="1" type="ORF">FA95DRAFT_1606882</name>
</gene>
<sequence length="289" mass="32328">MHHNPHTVPPAASTPPPPAARSPRNRTVVNPVHMFREADLHPALWPPVILRWLALPNPLPRAPPRSHRTLPADTPAPPAPVLRCLASRQQRDLFFAVLYTLHWLKGTYDVCSIQLVRVRIAASAGVGARTWELRAPRVIAGPRSVPYLAYVDAAYRAQERRRRAGGRVRDAGRLQDDAGIETYDLALLIGMAQMQRQAGIDKPVYTTKVLYPNSEGSALILLTARIWRESMVALDDNAPTLRKMGVTRETVHVWGRQEDWRENDGSVTSGFRGFGFSGFRVFVGFQEIE</sequence>
<comment type="caution">
    <text evidence="1">The sequence shown here is derived from an EMBL/GenBank/DDBJ whole genome shotgun (WGS) entry which is preliminary data.</text>
</comment>
<organism evidence="1 2">
    <name type="scientific">Auriscalpium vulgare</name>
    <dbReference type="NCBI Taxonomy" id="40419"/>
    <lineage>
        <taxon>Eukaryota</taxon>
        <taxon>Fungi</taxon>
        <taxon>Dikarya</taxon>
        <taxon>Basidiomycota</taxon>
        <taxon>Agaricomycotina</taxon>
        <taxon>Agaricomycetes</taxon>
        <taxon>Russulales</taxon>
        <taxon>Auriscalpiaceae</taxon>
        <taxon>Auriscalpium</taxon>
    </lineage>
</organism>
<reference evidence="1" key="1">
    <citation type="submission" date="2021-02" db="EMBL/GenBank/DDBJ databases">
        <authorList>
            <consortium name="DOE Joint Genome Institute"/>
            <person name="Ahrendt S."/>
            <person name="Looney B.P."/>
            <person name="Miyauchi S."/>
            <person name="Morin E."/>
            <person name="Drula E."/>
            <person name="Courty P.E."/>
            <person name="Chicoki N."/>
            <person name="Fauchery L."/>
            <person name="Kohler A."/>
            <person name="Kuo A."/>
            <person name="Labutti K."/>
            <person name="Pangilinan J."/>
            <person name="Lipzen A."/>
            <person name="Riley R."/>
            <person name="Andreopoulos W."/>
            <person name="He G."/>
            <person name="Johnson J."/>
            <person name="Barry K.W."/>
            <person name="Grigoriev I.V."/>
            <person name="Nagy L."/>
            <person name="Hibbett D."/>
            <person name="Henrissat B."/>
            <person name="Matheny P.B."/>
            <person name="Labbe J."/>
            <person name="Martin F."/>
        </authorList>
    </citation>
    <scope>NUCLEOTIDE SEQUENCE</scope>
    <source>
        <strain evidence="1">FP105234-sp</strain>
    </source>
</reference>